<dbReference type="EMBL" id="PDUD01000046">
    <property type="protein sequence ID" value="PHN01999.1"/>
    <property type="molecule type" value="Genomic_DNA"/>
</dbReference>
<dbReference type="AlphaFoldDB" id="A0A2D0N1J3"/>
<organism evidence="2 3">
    <name type="scientific">Flavilitoribacter nigricans (strain ATCC 23147 / DSM 23189 / NBRC 102662 / NCIMB 1420 / SS-2)</name>
    <name type="common">Lewinella nigricans</name>
    <dbReference type="NCBI Taxonomy" id="1122177"/>
    <lineage>
        <taxon>Bacteria</taxon>
        <taxon>Pseudomonadati</taxon>
        <taxon>Bacteroidota</taxon>
        <taxon>Saprospiria</taxon>
        <taxon>Saprospirales</taxon>
        <taxon>Lewinellaceae</taxon>
        <taxon>Flavilitoribacter</taxon>
    </lineage>
</organism>
<sequence length="377" mass="44695">MAAESITGMDAKNWDHLLDSLEENKCILCLGPEVYSSTDKGRLETQLANFLQKESEAIRIRVYEDGWFHYLPNASEIDAWQRVKEFYRQSNDRSEKMLQKIAQIPCHFILNFTPDYKLKVAFEQQDFAFNFLSYLKKQPFDPQEEANRYTPTKLKPLIYNMVGEIRKRNSLVMTYNDFYAYLESIFEGNSMAPVLKENIWEADYFIFLGMPFDRWYVHMFMRILQQHERNRASKKYAANIYLSDEITTHCAEQYTMTFVPNGIENFVDTFYEKCKTRGFLRTAAQAAKLQLPIDQLKSWVAENQFQEIFDQLIVQLSEIGPAGEEWKNQVFQLEGRYNDLRRNIRMGTIDERDRMVETNRLRAVIMDLIQDLQNQFN</sequence>
<reference evidence="2 3" key="1">
    <citation type="submission" date="2017-10" db="EMBL/GenBank/DDBJ databases">
        <title>The draft genome sequence of Lewinella nigricans NBRC 102662.</title>
        <authorList>
            <person name="Wang K."/>
        </authorList>
    </citation>
    <scope>NUCLEOTIDE SEQUENCE [LARGE SCALE GENOMIC DNA]</scope>
    <source>
        <strain evidence="2 3">NBRC 102662</strain>
    </source>
</reference>
<feature type="domain" description="Effector-associated" evidence="1">
    <location>
        <begin position="293"/>
        <end position="372"/>
    </location>
</feature>
<comment type="caution">
    <text evidence="2">The sequence shown here is derived from an EMBL/GenBank/DDBJ whole genome shotgun (WGS) entry which is preliminary data.</text>
</comment>
<proteinExistence type="predicted"/>
<evidence type="ECO:0000313" key="3">
    <source>
        <dbReference type="Proteomes" id="UP000223913"/>
    </source>
</evidence>
<gene>
    <name evidence="2" type="ORF">CRP01_34400</name>
</gene>
<dbReference type="InterPro" id="IPR045439">
    <property type="entry name" value="EAD11"/>
</dbReference>
<keyword evidence="3" id="KW-1185">Reference proteome</keyword>
<evidence type="ECO:0000313" key="2">
    <source>
        <dbReference type="EMBL" id="PHN01999.1"/>
    </source>
</evidence>
<protein>
    <recommendedName>
        <fullName evidence="1">Effector-associated domain-containing protein</fullName>
    </recommendedName>
</protein>
<accession>A0A2D0N1J3</accession>
<dbReference type="Proteomes" id="UP000223913">
    <property type="component" value="Unassembled WGS sequence"/>
</dbReference>
<dbReference type="OrthoDB" id="1490928at2"/>
<name>A0A2D0N1J3_FLAN2</name>
<evidence type="ECO:0000259" key="1">
    <source>
        <dbReference type="Pfam" id="PF19964"/>
    </source>
</evidence>
<dbReference type="Pfam" id="PF19964">
    <property type="entry name" value="EAD11"/>
    <property type="match status" value="1"/>
</dbReference>
<dbReference type="Pfam" id="PF13289">
    <property type="entry name" value="SIR2_2"/>
    <property type="match status" value="1"/>
</dbReference>